<evidence type="ECO:0000256" key="1">
    <source>
        <dbReference type="SAM" id="MobiDB-lite"/>
    </source>
</evidence>
<dbReference type="EMBL" id="CCKQ01012217">
    <property type="protein sequence ID" value="CDW83828.1"/>
    <property type="molecule type" value="Genomic_DNA"/>
</dbReference>
<keyword evidence="4" id="KW-1185">Reference proteome</keyword>
<dbReference type="PANTHER" id="PTHR12458">
    <property type="entry name" value="ORF PROTEIN"/>
    <property type="match status" value="1"/>
</dbReference>
<dbReference type="OrthoDB" id="10261083at2759"/>
<feature type="compositionally biased region" description="Basic and acidic residues" evidence="1">
    <location>
        <begin position="404"/>
        <end position="419"/>
    </location>
</feature>
<dbReference type="AlphaFoldDB" id="A0A078ASF7"/>
<evidence type="ECO:0000259" key="2">
    <source>
        <dbReference type="Pfam" id="PF05018"/>
    </source>
</evidence>
<proteinExistence type="predicted"/>
<dbReference type="InParanoid" id="A0A078ASF7"/>
<feature type="region of interest" description="Disordered" evidence="1">
    <location>
        <begin position="518"/>
        <end position="573"/>
    </location>
</feature>
<dbReference type="Pfam" id="PF05018">
    <property type="entry name" value="CFA20_dom"/>
    <property type="match status" value="1"/>
</dbReference>
<name>A0A078ASF7_STYLE</name>
<feature type="compositionally biased region" description="Basic and acidic residues" evidence="1">
    <location>
        <begin position="529"/>
        <end position="541"/>
    </location>
</feature>
<feature type="compositionally biased region" description="Polar residues" evidence="1">
    <location>
        <begin position="267"/>
        <end position="294"/>
    </location>
</feature>
<sequence length="825" mass="97229">MFKHAFHGGPAVEIFSVSGKNPLEKWKTTGSIPKTFDSNMKSFIFTVEGSSKIQLPKDEKELLGLIQPFLVLQIFIPLGKNIHIEVGITDSTKTRRRLIFHTGAKELVANPLHARIPITNFRRNQWTNLAIDIHTFTHHCFKGVNFRSIDLLIITASCKLRRIFTMKNPLYDDQTEEDLELQQLINLMMAEELRDNMPFVYAPQNLEFPQNFIHYNQLIFPHRLRQKTQAHDENINIGNNNASKEQKVQLAFGQRMLKKQEPPQGQKPLSKQPTTANTNQRNMQQQSVITGTKINKNKDLMQVQNDQDDDFESKTNQKSSRNATDRKLSQQEDQQEYQDQNIDAIEEEEGFNEYQNDFDNNENNTFNNQEASRQYVTKEELKEGEHFLYLQNDSDEEQKVQTISKKDNNPWDKMGRKNHDLTTQKTSNLIGTASKSNIKQNHQQNSLIKESSSLKKKVNYQLEEKNEEDFYSPIESERDQRQQIDIRVQQEMNDYQLRQQEQKVQQMRKQVQNIESKYNKQDLNGIDSKQLEDIKSPELSKNRQKSKLNSKVATNNRVKLKQDQKKEEEEEIDQDGFRRFTNNQMKHLNLESWGTMQKEEDDDMIEEAFDMINNNLMNFDDKNQASYQKSLKDRKSKEFKENPMYIEFELNNEDEDEIQDQVNGIETQEKERTMNVQNIDKEITQSYIRLESSRKEERRPFSPPFQVQDSLLQRDATEIHTVIDQQDDEIVLEHQDYEQHHDEDTYIVQSVDFKRKLDFLKVQRADILRDSLDQTVPKSNYKQDMPQNATVENEDGDLLEVIFDPILQCYYDPKSNTYYELKAQD</sequence>
<dbReference type="Proteomes" id="UP000039865">
    <property type="component" value="Unassembled WGS sequence"/>
</dbReference>
<reference evidence="3 4" key="1">
    <citation type="submission" date="2014-06" db="EMBL/GenBank/DDBJ databases">
        <authorList>
            <person name="Swart Estienne"/>
        </authorList>
    </citation>
    <scope>NUCLEOTIDE SEQUENCE [LARGE SCALE GENOMIC DNA]</scope>
    <source>
        <strain evidence="3 4">130c</strain>
    </source>
</reference>
<feature type="region of interest" description="Disordered" evidence="1">
    <location>
        <begin position="398"/>
        <end position="419"/>
    </location>
</feature>
<evidence type="ECO:0000313" key="3">
    <source>
        <dbReference type="EMBL" id="CDW83828.1"/>
    </source>
</evidence>
<evidence type="ECO:0000313" key="4">
    <source>
        <dbReference type="Proteomes" id="UP000039865"/>
    </source>
</evidence>
<accession>A0A078ASF7</accession>
<feature type="region of interest" description="Disordered" evidence="1">
    <location>
        <begin position="257"/>
        <end position="338"/>
    </location>
</feature>
<gene>
    <name evidence="3" type="primary">Contig13915.g14857</name>
    <name evidence="3" type="ORF">STYLEM_12879</name>
</gene>
<dbReference type="InterPro" id="IPR040441">
    <property type="entry name" value="CFA20/CFAP20DC"/>
</dbReference>
<feature type="domain" description="CFA20" evidence="2">
    <location>
        <begin position="1"/>
        <end position="181"/>
    </location>
</feature>
<dbReference type="OMA" id="HARIPIT"/>
<dbReference type="InterPro" id="IPR007714">
    <property type="entry name" value="CFA20_dom"/>
</dbReference>
<organism evidence="3 4">
    <name type="scientific">Stylonychia lemnae</name>
    <name type="common">Ciliate</name>
    <dbReference type="NCBI Taxonomy" id="5949"/>
    <lineage>
        <taxon>Eukaryota</taxon>
        <taxon>Sar</taxon>
        <taxon>Alveolata</taxon>
        <taxon>Ciliophora</taxon>
        <taxon>Intramacronucleata</taxon>
        <taxon>Spirotrichea</taxon>
        <taxon>Stichotrichia</taxon>
        <taxon>Sporadotrichida</taxon>
        <taxon>Oxytrichidae</taxon>
        <taxon>Stylonychinae</taxon>
        <taxon>Stylonychia</taxon>
    </lineage>
</organism>
<protein>
    <recommendedName>
        <fullName evidence="2">CFA20 domain-containing protein</fullName>
    </recommendedName>
</protein>